<dbReference type="PANTHER" id="PTHR14359">
    <property type="entry name" value="HOMO-OLIGOMERIC FLAVIN CONTAINING CYS DECARBOXYLASE FAMILY"/>
    <property type="match status" value="1"/>
</dbReference>
<dbReference type="HAMAP" id="MF_02225">
    <property type="entry name" value="CoaBC"/>
    <property type="match status" value="1"/>
</dbReference>
<proteinExistence type="inferred from homology"/>
<feature type="binding site" evidence="3">
    <location>
        <position position="286"/>
    </location>
    <ligand>
        <name>CTP</name>
        <dbReference type="ChEBI" id="CHEBI:37563"/>
    </ligand>
</feature>
<keyword evidence="3 4" id="KW-0288">FMN</keyword>
<dbReference type="Pfam" id="PF04127">
    <property type="entry name" value="DFP"/>
    <property type="match status" value="1"/>
</dbReference>
<keyword evidence="3 4" id="KW-0436">Ligase</keyword>
<evidence type="ECO:0000259" key="6">
    <source>
        <dbReference type="Pfam" id="PF04127"/>
    </source>
</evidence>
<protein>
    <recommendedName>
        <fullName evidence="3">Coenzyme A biosynthesis bifunctional protein CoaBC</fullName>
    </recommendedName>
    <alternativeName>
        <fullName evidence="3">DNA/pantothenate metabolism flavoprotein</fullName>
    </alternativeName>
    <alternativeName>
        <fullName evidence="3">Phosphopantothenoylcysteine synthetase/decarboxylase</fullName>
        <shortName evidence="3">PPCS-PPCDC</shortName>
    </alternativeName>
    <domain>
        <recommendedName>
            <fullName evidence="3">Phosphopantothenoylcysteine decarboxylase</fullName>
            <shortName evidence="3">PPC decarboxylase</shortName>
            <shortName evidence="3">PPC-DC</shortName>
            <ecNumber evidence="3">4.1.1.36</ecNumber>
        </recommendedName>
        <alternativeName>
            <fullName evidence="3">CoaC</fullName>
        </alternativeName>
    </domain>
    <domain>
        <recommendedName>
            <fullName evidence="3">Phosphopantothenate--cysteine ligase</fullName>
            <ecNumber evidence="3">6.3.2.5</ecNumber>
        </recommendedName>
        <alternativeName>
            <fullName evidence="3">CoaB</fullName>
        </alternativeName>
        <alternativeName>
            <fullName evidence="3">Phosphopantothenoylcysteine synthetase</fullName>
            <shortName evidence="3">PPC synthetase</shortName>
            <shortName evidence="3">PPC-S</shortName>
        </alternativeName>
    </domain>
</protein>
<dbReference type="InterPro" id="IPR003382">
    <property type="entry name" value="Flavoprotein"/>
</dbReference>
<feature type="domain" description="DNA/pantothenate metabolism flavoprotein C-terminal" evidence="6">
    <location>
        <begin position="181"/>
        <end position="393"/>
    </location>
</feature>
<keyword evidence="3 4" id="KW-0285">Flavoprotein</keyword>
<keyword evidence="2 3" id="KW-0456">Lyase</keyword>
<dbReference type="Proteomes" id="UP000776629">
    <property type="component" value="Unassembled WGS sequence"/>
</dbReference>
<comment type="cofactor">
    <cofactor evidence="3">
        <name>Mg(2+)</name>
        <dbReference type="ChEBI" id="CHEBI:18420"/>
    </cofactor>
</comment>
<feature type="region of interest" description="Phosphopantothenoylcysteine decarboxylase" evidence="3">
    <location>
        <begin position="1"/>
        <end position="185"/>
    </location>
</feature>
<name>A0ABS2ELG6_9LACO</name>
<comment type="function">
    <text evidence="4">Catalyzes two steps in the biosynthesis of coenzyme A. In the first step cysteine is conjugated to 4'-phosphopantothenate to form 4-phosphopantothenoylcysteine, in the latter compound is decarboxylated to form 4'-phosphopantotheine.</text>
</comment>
<reference evidence="7 8" key="1">
    <citation type="journal article" date="2021" name="Sci. Rep.">
        <title>The distribution of antibiotic resistance genes in chicken gut microbiota commensals.</title>
        <authorList>
            <person name="Juricova H."/>
            <person name="Matiasovicova J."/>
            <person name="Kubasova T."/>
            <person name="Cejkova D."/>
            <person name="Rychlik I."/>
        </authorList>
    </citation>
    <scope>NUCLEOTIDE SEQUENCE [LARGE SCALE GENOMIC DNA]</scope>
    <source>
        <strain evidence="7 8">An810</strain>
    </source>
</reference>
<evidence type="ECO:0000256" key="1">
    <source>
        <dbReference type="ARBA" id="ARBA00022793"/>
    </source>
</evidence>
<dbReference type="NCBIfam" id="TIGR00521">
    <property type="entry name" value="coaBC_dfp"/>
    <property type="match status" value="1"/>
</dbReference>
<dbReference type="InterPro" id="IPR035929">
    <property type="entry name" value="CoaB-like_sf"/>
</dbReference>
<feature type="binding site" evidence="3">
    <location>
        <position position="336"/>
    </location>
    <ligand>
        <name>CTP</name>
        <dbReference type="ChEBI" id="CHEBI:37563"/>
    </ligand>
</feature>
<keyword evidence="8" id="KW-1185">Reference proteome</keyword>
<dbReference type="RefSeq" id="WP_204775883.1">
    <property type="nucleotide sequence ID" value="NZ_JACJJQ010000003.1"/>
</dbReference>
<comment type="similarity">
    <text evidence="3 4">In the C-terminal section; belongs to the PPC synthetase family.</text>
</comment>
<comment type="caution">
    <text evidence="3">Lacks conserved residue(s) required for the propagation of feature annotation.</text>
</comment>
<accession>A0ABS2ELG6</accession>
<evidence type="ECO:0000256" key="2">
    <source>
        <dbReference type="ARBA" id="ARBA00023239"/>
    </source>
</evidence>
<dbReference type="EMBL" id="JACJJQ010000003">
    <property type="protein sequence ID" value="MBM6753349.1"/>
    <property type="molecule type" value="Genomic_DNA"/>
</dbReference>
<dbReference type="EC" id="6.3.2.5" evidence="3"/>
<comment type="pathway">
    <text evidence="3 4">Cofactor biosynthesis; coenzyme A biosynthesis; CoA from (R)-pantothenate: step 2/5.</text>
</comment>
<dbReference type="SUPFAM" id="SSF52507">
    <property type="entry name" value="Homo-oligomeric flavin-containing Cys decarboxylases, HFCD"/>
    <property type="match status" value="1"/>
</dbReference>
<comment type="pathway">
    <text evidence="3 4">Cofactor biosynthesis; coenzyme A biosynthesis; CoA from (R)-pantothenate: step 3/5.</text>
</comment>
<keyword evidence="3" id="KW-0479">Metal-binding</keyword>
<keyword evidence="3" id="KW-0511">Multifunctional enzyme</keyword>
<comment type="cofactor">
    <cofactor evidence="3">
        <name>FMN</name>
        <dbReference type="ChEBI" id="CHEBI:58210"/>
    </cofactor>
    <text evidence="3">Binds 1 FMN per subunit.</text>
</comment>
<dbReference type="EC" id="4.1.1.36" evidence="3"/>
<dbReference type="GO" id="GO:0004633">
    <property type="term" value="F:phosphopantothenoylcysteine decarboxylase activity"/>
    <property type="evidence" value="ECO:0007669"/>
    <property type="project" value="UniProtKB-EC"/>
</dbReference>
<comment type="catalytic activity">
    <reaction evidence="3 4">
        <text>(R)-4'-phosphopantothenate + L-cysteine + CTP = N-[(R)-4-phosphopantothenoyl]-L-cysteine + CMP + diphosphate + H(+)</text>
        <dbReference type="Rhea" id="RHEA:19397"/>
        <dbReference type="ChEBI" id="CHEBI:10986"/>
        <dbReference type="ChEBI" id="CHEBI:15378"/>
        <dbReference type="ChEBI" id="CHEBI:33019"/>
        <dbReference type="ChEBI" id="CHEBI:35235"/>
        <dbReference type="ChEBI" id="CHEBI:37563"/>
        <dbReference type="ChEBI" id="CHEBI:59458"/>
        <dbReference type="ChEBI" id="CHEBI:60377"/>
        <dbReference type="EC" id="6.3.2.5"/>
    </reaction>
</comment>
<comment type="similarity">
    <text evidence="3 4">In the N-terminal section; belongs to the HFCD (homo-oligomeric flavin containing Cys decarboxylase) superfamily.</text>
</comment>
<feature type="region of interest" description="Phosphopantothenate--cysteine ligase" evidence="3">
    <location>
        <begin position="186"/>
        <end position="400"/>
    </location>
</feature>
<organism evidence="7 8">
    <name type="scientific">Limosilactobacillus alvi</name>
    <dbReference type="NCBI Taxonomy" id="990412"/>
    <lineage>
        <taxon>Bacteria</taxon>
        <taxon>Bacillati</taxon>
        <taxon>Bacillota</taxon>
        <taxon>Bacilli</taxon>
        <taxon>Lactobacillales</taxon>
        <taxon>Lactobacillaceae</taxon>
        <taxon>Limosilactobacillus</taxon>
    </lineage>
</organism>
<feature type="binding site" evidence="3">
    <location>
        <begin position="304"/>
        <end position="307"/>
    </location>
    <ligand>
        <name>CTP</name>
        <dbReference type="ChEBI" id="CHEBI:37563"/>
    </ligand>
</feature>
<feature type="domain" description="Flavoprotein" evidence="5">
    <location>
        <begin position="3"/>
        <end position="173"/>
    </location>
</feature>
<dbReference type="InterPro" id="IPR005252">
    <property type="entry name" value="CoaBC"/>
</dbReference>
<comment type="caution">
    <text evidence="7">The sequence shown here is derived from an EMBL/GenBank/DDBJ whole genome shotgun (WGS) entry which is preliminary data.</text>
</comment>
<feature type="binding site" evidence="3">
    <location>
        <position position="340"/>
    </location>
    <ligand>
        <name>CTP</name>
        <dbReference type="ChEBI" id="CHEBI:37563"/>
    </ligand>
</feature>
<dbReference type="PANTHER" id="PTHR14359:SF6">
    <property type="entry name" value="PHOSPHOPANTOTHENOYLCYSTEINE DECARBOXYLASE"/>
    <property type="match status" value="1"/>
</dbReference>
<feature type="binding site" evidence="3">
    <location>
        <position position="276"/>
    </location>
    <ligand>
        <name>CTP</name>
        <dbReference type="ChEBI" id="CHEBI:37563"/>
    </ligand>
</feature>
<comment type="catalytic activity">
    <reaction evidence="3 4">
        <text>N-[(R)-4-phosphopantothenoyl]-L-cysteine + H(+) = (R)-4'-phosphopantetheine + CO2</text>
        <dbReference type="Rhea" id="RHEA:16793"/>
        <dbReference type="ChEBI" id="CHEBI:15378"/>
        <dbReference type="ChEBI" id="CHEBI:16526"/>
        <dbReference type="ChEBI" id="CHEBI:59458"/>
        <dbReference type="ChEBI" id="CHEBI:61723"/>
        <dbReference type="EC" id="4.1.1.36"/>
    </reaction>
</comment>
<dbReference type="GO" id="GO:0004632">
    <property type="term" value="F:phosphopantothenate--cysteine ligase activity"/>
    <property type="evidence" value="ECO:0007669"/>
    <property type="project" value="UniProtKB-EC"/>
</dbReference>
<evidence type="ECO:0000256" key="3">
    <source>
        <dbReference type="HAMAP-Rule" id="MF_02225"/>
    </source>
</evidence>
<dbReference type="SUPFAM" id="SSF102645">
    <property type="entry name" value="CoaB-like"/>
    <property type="match status" value="1"/>
</dbReference>
<dbReference type="InterPro" id="IPR007085">
    <property type="entry name" value="DNA/pantothenate-metab_flavo_C"/>
</dbReference>
<evidence type="ECO:0000259" key="5">
    <source>
        <dbReference type="Pfam" id="PF02441"/>
    </source>
</evidence>
<comment type="function">
    <text evidence="3">Catalyzes two sequential steps in the biosynthesis of coenzyme A. In the first step cysteine is conjugated to 4'-phosphopantothenate to form 4-phosphopantothenoylcysteine. In the second step the latter compound is decarboxylated to form 4'-phosphopantotheine.</text>
</comment>
<evidence type="ECO:0000313" key="8">
    <source>
        <dbReference type="Proteomes" id="UP000776629"/>
    </source>
</evidence>
<gene>
    <name evidence="3 7" type="primary">coaBC</name>
    <name evidence="7" type="ORF">H5993_01015</name>
</gene>
<dbReference type="Gene3D" id="3.40.50.1950">
    <property type="entry name" value="Flavin prenyltransferase-like"/>
    <property type="match status" value="1"/>
</dbReference>
<evidence type="ECO:0000256" key="4">
    <source>
        <dbReference type="RuleBase" id="RU364078"/>
    </source>
</evidence>
<sequence>MARIAVYVSGSVATFKAVSLVRILQKQGHEIRVGMTPASRHFVTPNTFYALTHQPVLTDLWQTNQSPVPHIELADWTELALVVPASADLIAKMANGLADDAVSSSLLATKAPVMLAPAMNSQMWLNPATQRNLKQLVLDQRIILTPETGMLAEGYVGKGRMMEPEEIASQVDKWFANQNRLAGKTILVTAGGTREAIDPVRFIGNRSSGKMGLAVVQAALAAGAKVIAVIGQVQVEFPNHPNLMVKKVTTTAEMLATTAASFEKADALVMAAAVADFRPAVVADQKIKKQISQDELTISLVKNPDILATLGAKKNHQIVMGFAAETNDLLQNAQVKLAKKHADYIVANDVSQVGSGFGVATDQVTILQPNRAPEKWPLLSKQEVGERLINILAKRWQQSK</sequence>
<dbReference type="InterPro" id="IPR036551">
    <property type="entry name" value="Flavin_trans-like"/>
</dbReference>
<dbReference type="Gene3D" id="3.40.50.10300">
    <property type="entry name" value="CoaB-like"/>
    <property type="match status" value="1"/>
</dbReference>
<keyword evidence="3" id="KW-0460">Magnesium</keyword>
<evidence type="ECO:0000313" key="7">
    <source>
        <dbReference type="EMBL" id="MBM6753349.1"/>
    </source>
</evidence>
<keyword evidence="1 3" id="KW-0210">Decarboxylase</keyword>
<dbReference type="Pfam" id="PF02441">
    <property type="entry name" value="Flavoprotein"/>
    <property type="match status" value="1"/>
</dbReference>
<feature type="binding site" evidence="3">
    <location>
        <position position="322"/>
    </location>
    <ligand>
        <name>CTP</name>
        <dbReference type="ChEBI" id="CHEBI:37563"/>
    </ligand>
</feature>